<organism evidence="8 11">
    <name type="scientific">Medicago truncatula</name>
    <name type="common">Barrel medic</name>
    <name type="synonym">Medicago tribuloides</name>
    <dbReference type="NCBI Taxonomy" id="3880"/>
    <lineage>
        <taxon>Eukaryota</taxon>
        <taxon>Viridiplantae</taxon>
        <taxon>Streptophyta</taxon>
        <taxon>Embryophyta</taxon>
        <taxon>Tracheophyta</taxon>
        <taxon>Spermatophyta</taxon>
        <taxon>Magnoliopsida</taxon>
        <taxon>eudicotyledons</taxon>
        <taxon>Gunneridae</taxon>
        <taxon>Pentapetalae</taxon>
        <taxon>rosids</taxon>
        <taxon>fabids</taxon>
        <taxon>Fabales</taxon>
        <taxon>Fabaceae</taxon>
        <taxon>Papilionoideae</taxon>
        <taxon>50 kb inversion clade</taxon>
        <taxon>NPAAA clade</taxon>
        <taxon>Hologalegina</taxon>
        <taxon>IRL clade</taxon>
        <taxon>Trifolieae</taxon>
        <taxon>Medicago</taxon>
    </lineage>
</organism>
<dbReference type="AlphaFoldDB" id="A0A072V0A3"/>
<keyword evidence="2" id="KW-0805">Transcription regulation</keyword>
<evidence type="ECO:0000313" key="9">
    <source>
        <dbReference type="EMBL" id="RHN63099.1"/>
    </source>
</evidence>
<keyword evidence="8" id="KW-0238">DNA-binding</keyword>
<dbReference type="InterPro" id="IPR011598">
    <property type="entry name" value="bHLH_dom"/>
</dbReference>
<keyword evidence="11" id="KW-1185">Reference proteome</keyword>
<comment type="subcellular location">
    <subcellularLocation>
        <location evidence="1">Nucleus</location>
    </subcellularLocation>
</comment>
<protein>
    <submittedName>
        <fullName evidence="8">Basic helix loop helix (BHLH) DNA-binding family protein</fullName>
    </submittedName>
    <submittedName>
        <fullName evidence="9">Putative transcription factor bHLH family</fullName>
    </submittedName>
</protein>
<keyword evidence="3" id="KW-0804">Transcription</keyword>
<reference evidence="10" key="3">
    <citation type="submission" date="2015-04" db="UniProtKB">
        <authorList>
            <consortium name="EnsemblPlants"/>
        </authorList>
    </citation>
    <scope>IDENTIFICATION</scope>
    <source>
        <strain evidence="10">cv. Jemalong A17</strain>
    </source>
</reference>
<dbReference type="PaxDb" id="3880-AES90806"/>
<reference evidence="12" key="4">
    <citation type="journal article" date="2018" name="Nat. Plants">
        <title>Whole-genome landscape of Medicago truncatula symbiotic genes.</title>
        <authorList>
            <person name="Pecrix Y."/>
            <person name="Staton S.E."/>
            <person name="Sallet E."/>
            <person name="Lelandais-Briere C."/>
            <person name="Moreau S."/>
            <person name="Carrere S."/>
            <person name="Blein T."/>
            <person name="Jardinaud M.F."/>
            <person name="Latrasse D."/>
            <person name="Zouine M."/>
            <person name="Zahm M."/>
            <person name="Kreplak J."/>
            <person name="Mayjonade B."/>
            <person name="Satge C."/>
            <person name="Perez M."/>
            <person name="Cauet S."/>
            <person name="Marande W."/>
            <person name="Chantry-Darmon C."/>
            <person name="Lopez-Roques C."/>
            <person name="Bouchez O."/>
            <person name="Berard A."/>
            <person name="Debelle F."/>
            <person name="Munos S."/>
            <person name="Bendahmane A."/>
            <person name="Berges H."/>
            <person name="Niebel A."/>
            <person name="Buitink J."/>
            <person name="Frugier F."/>
            <person name="Benhamed M."/>
            <person name="Crespi M."/>
            <person name="Gouzy J."/>
            <person name="Gamas P."/>
        </authorList>
    </citation>
    <scope>NUCLEOTIDE SEQUENCE [LARGE SCALE GENOMIC DNA]</scope>
    <source>
        <strain evidence="12">cv. Jemalong A17</strain>
    </source>
</reference>
<evidence type="ECO:0000313" key="12">
    <source>
        <dbReference type="Proteomes" id="UP000265566"/>
    </source>
</evidence>
<name>A0A072V0A3_MEDTR</name>
<dbReference type="STRING" id="3880.A0A072V0A3"/>
<dbReference type="InterPro" id="IPR036638">
    <property type="entry name" value="HLH_DNA-bd_sf"/>
</dbReference>
<proteinExistence type="predicted"/>
<evidence type="ECO:0000313" key="8">
    <source>
        <dbReference type="EMBL" id="KEH31550.1"/>
    </source>
</evidence>
<dbReference type="EMBL" id="PSQE01000004">
    <property type="protein sequence ID" value="RHN63099.1"/>
    <property type="molecule type" value="Genomic_DNA"/>
</dbReference>
<dbReference type="eggNOG" id="ENOG502QWBY">
    <property type="taxonomic scope" value="Eukaryota"/>
</dbReference>
<feature type="compositionally biased region" description="Polar residues" evidence="6">
    <location>
        <begin position="145"/>
        <end position="165"/>
    </location>
</feature>
<dbReference type="Pfam" id="PF22754">
    <property type="entry name" value="bHLH-TF_ACT-like_plant"/>
    <property type="match status" value="1"/>
</dbReference>
<dbReference type="KEGG" id="mtr:25493546"/>
<dbReference type="SMART" id="SM00353">
    <property type="entry name" value="HLH"/>
    <property type="match status" value="1"/>
</dbReference>
<evidence type="ECO:0000256" key="1">
    <source>
        <dbReference type="ARBA" id="ARBA00004123"/>
    </source>
</evidence>
<reference evidence="8 11" key="2">
    <citation type="journal article" date="2014" name="BMC Genomics">
        <title>An improved genome release (version Mt4.0) for the model legume Medicago truncatula.</title>
        <authorList>
            <person name="Tang H."/>
            <person name="Krishnakumar V."/>
            <person name="Bidwell S."/>
            <person name="Rosen B."/>
            <person name="Chan A."/>
            <person name="Zhou S."/>
            <person name="Gentzbittel L."/>
            <person name="Childs K.L."/>
            <person name="Yandell M."/>
            <person name="Gundlach H."/>
            <person name="Mayer K.F."/>
            <person name="Schwartz D.C."/>
            <person name="Town C.D."/>
        </authorList>
    </citation>
    <scope>GENOME REANNOTATION</scope>
    <source>
        <strain evidence="8">A17</strain>
        <strain evidence="10 11">cv. Jemalong A17</strain>
    </source>
</reference>
<gene>
    <name evidence="10" type="primary">25493546</name>
    <name evidence="8" type="ordered locus">MTR_4g098035</name>
    <name evidence="9" type="ORF">MtrunA17_Chr4g0054621</name>
</gene>
<keyword evidence="5" id="KW-0175">Coiled coil</keyword>
<evidence type="ECO:0000313" key="11">
    <source>
        <dbReference type="Proteomes" id="UP000002051"/>
    </source>
</evidence>
<reference evidence="8 11" key="1">
    <citation type="journal article" date="2011" name="Nature">
        <title>The Medicago genome provides insight into the evolution of rhizobial symbioses.</title>
        <authorList>
            <person name="Young N.D."/>
            <person name="Debelle F."/>
            <person name="Oldroyd G.E."/>
            <person name="Geurts R."/>
            <person name="Cannon S.B."/>
            <person name="Udvardi M.K."/>
            <person name="Benedito V.A."/>
            <person name="Mayer K.F."/>
            <person name="Gouzy J."/>
            <person name="Schoof H."/>
            <person name="Van de Peer Y."/>
            <person name="Proost S."/>
            <person name="Cook D.R."/>
            <person name="Meyers B.C."/>
            <person name="Spannagl M."/>
            <person name="Cheung F."/>
            <person name="De Mita S."/>
            <person name="Krishnakumar V."/>
            <person name="Gundlach H."/>
            <person name="Zhou S."/>
            <person name="Mudge J."/>
            <person name="Bharti A.K."/>
            <person name="Murray J.D."/>
            <person name="Naoumkina M.A."/>
            <person name="Rosen B."/>
            <person name="Silverstein K.A."/>
            <person name="Tang H."/>
            <person name="Rombauts S."/>
            <person name="Zhao P.X."/>
            <person name="Zhou P."/>
            <person name="Barbe V."/>
            <person name="Bardou P."/>
            <person name="Bechner M."/>
            <person name="Bellec A."/>
            <person name="Berger A."/>
            <person name="Berges H."/>
            <person name="Bidwell S."/>
            <person name="Bisseling T."/>
            <person name="Choisne N."/>
            <person name="Couloux A."/>
            <person name="Denny R."/>
            <person name="Deshpande S."/>
            <person name="Dai X."/>
            <person name="Doyle J.J."/>
            <person name="Dudez A.M."/>
            <person name="Farmer A.D."/>
            <person name="Fouteau S."/>
            <person name="Franken C."/>
            <person name="Gibelin C."/>
            <person name="Gish J."/>
            <person name="Goldstein S."/>
            <person name="Gonzalez A.J."/>
            <person name="Green P.J."/>
            <person name="Hallab A."/>
            <person name="Hartog M."/>
            <person name="Hua A."/>
            <person name="Humphray S.J."/>
            <person name="Jeong D.H."/>
            <person name="Jing Y."/>
            <person name="Jocker A."/>
            <person name="Kenton S.M."/>
            <person name="Kim D.J."/>
            <person name="Klee K."/>
            <person name="Lai H."/>
            <person name="Lang C."/>
            <person name="Lin S."/>
            <person name="Macmil S.L."/>
            <person name="Magdelenat G."/>
            <person name="Matthews L."/>
            <person name="McCorrison J."/>
            <person name="Monaghan E.L."/>
            <person name="Mun J.H."/>
            <person name="Najar F.Z."/>
            <person name="Nicholson C."/>
            <person name="Noirot C."/>
            <person name="O'Bleness M."/>
            <person name="Paule C.R."/>
            <person name="Poulain J."/>
            <person name="Prion F."/>
            <person name="Qin B."/>
            <person name="Qu C."/>
            <person name="Retzel E.F."/>
            <person name="Riddle C."/>
            <person name="Sallet E."/>
            <person name="Samain S."/>
            <person name="Samson N."/>
            <person name="Sanders I."/>
            <person name="Saurat O."/>
            <person name="Scarpelli C."/>
            <person name="Schiex T."/>
            <person name="Segurens B."/>
            <person name="Severin A.J."/>
            <person name="Sherrier D.J."/>
            <person name="Shi R."/>
            <person name="Sims S."/>
            <person name="Singer S.R."/>
            <person name="Sinharoy S."/>
            <person name="Sterck L."/>
            <person name="Viollet A."/>
            <person name="Wang B.B."/>
            <person name="Wang K."/>
            <person name="Wang M."/>
            <person name="Wang X."/>
            <person name="Warfsmann J."/>
            <person name="Weissenbach J."/>
            <person name="White D.D."/>
            <person name="White J.D."/>
            <person name="Wiley G.B."/>
            <person name="Wincker P."/>
            <person name="Xing Y."/>
            <person name="Yang L."/>
            <person name="Yao Z."/>
            <person name="Ying F."/>
            <person name="Zhai J."/>
            <person name="Zhou L."/>
            <person name="Zuber A."/>
            <person name="Denarie J."/>
            <person name="Dixon R.A."/>
            <person name="May G.D."/>
            <person name="Schwartz D.C."/>
            <person name="Rogers J."/>
            <person name="Quetier F."/>
            <person name="Town C.D."/>
            <person name="Roe B.A."/>
        </authorList>
    </citation>
    <scope>NUCLEOTIDE SEQUENCE [LARGE SCALE GENOMIC DNA]</scope>
    <source>
        <strain evidence="8">A17</strain>
        <strain evidence="10 11">cv. Jemalong A17</strain>
    </source>
</reference>
<dbReference type="PANTHER" id="PTHR45959:SF43">
    <property type="entry name" value="BASIC HELIX LOOP HELIX (BHLH) DNA-BINDING FAMILY PROTEIN"/>
    <property type="match status" value="1"/>
</dbReference>
<dbReference type="EMBL" id="CM001220">
    <property type="protein sequence ID" value="KEH31550.1"/>
    <property type="molecule type" value="Genomic_DNA"/>
</dbReference>
<sequence length="342" mass="38448">MEQINNTPMNISADSSLLSDLEKVGEYIFDEECYLNLLDADVVEEFLSRDMASVIAFEEQRETLQQCLTTECISTTLSETFNGETSFESFDFDFENPTKKLKFFDRSDNITKNFSQQLSASPSTFQSSQIPSLPNLGNTHFSALQTSKESSKNQNVETKTSQSKRSSAHVKDHIMVERKRREKLGQAFIALATLIPDLKKKDKASVLADTIKHIKELKERLAILEEVGKNTKEDQSMMVCNKPDHCCETESVGDGTAIKVAAKVSGKKMLIRIHCQKHDGLLVKVITEIQSFQLLVVNNRILAFGDSFHDITVIAEIGEGYNLTIKELVRNLRMAALKFMSS</sequence>
<evidence type="ECO:0000256" key="2">
    <source>
        <dbReference type="ARBA" id="ARBA00023015"/>
    </source>
</evidence>
<dbReference type="GO" id="GO:0005634">
    <property type="term" value="C:nucleus"/>
    <property type="evidence" value="ECO:0007669"/>
    <property type="project" value="UniProtKB-SubCell"/>
</dbReference>
<evidence type="ECO:0000256" key="5">
    <source>
        <dbReference type="SAM" id="Coils"/>
    </source>
</evidence>
<dbReference type="OMA" id="HCCETES"/>
<keyword evidence="4" id="KW-0539">Nucleus</keyword>
<dbReference type="SUPFAM" id="SSF47459">
    <property type="entry name" value="HLH, helix-loop-helix DNA-binding domain"/>
    <property type="match status" value="1"/>
</dbReference>
<feature type="coiled-coil region" evidence="5">
    <location>
        <begin position="207"/>
        <end position="234"/>
    </location>
</feature>
<dbReference type="HOGENOM" id="CLU_046481_0_0_1"/>
<evidence type="ECO:0000256" key="3">
    <source>
        <dbReference type="ARBA" id="ARBA00023163"/>
    </source>
</evidence>
<feature type="region of interest" description="Disordered" evidence="6">
    <location>
        <begin position="145"/>
        <end position="171"/>
    </location>
</feature>
<dbReference type="GO" id="GO:0046983">
    <property type="term" value="F:protein dimerization activity"/>
    <property type="evidence" value="ECO:0007669"/>
    <property type="project" value="InterPro"/>
</dbReference>
<dbReference type="GO" id="GO:0003677">
    <property type="term" value="F:DNA binding"/>
    <property type="evidence" value="ECO:0007669"/>
    <property type="project" value="UniProtKB-KW"/>
</dbReference>
<dbReference type="InterPro" id="IPR052610">
    <property type="entry name" value="bHLH_transcription_regulator"/>
</dbReference>
<dbReference type="Gramene" id="rna25758">
    <property type="protein sequence ID" value="RHN63099.1"/>
    <property type="gene ID" value="gene25758"/>
</dbReference>
<evidence type="ECO:0000256" key="4">
    <source>
        <dbReference type="ARBA" id="ARBA00023242"/>
    </source>
</evidence>
<dbReference type="PANTHER" id="PTHR45959">
    <property type="entry name" value="BHLH TRANSCRIPTION FACTOR"/>
    <property type="match status" value="1"/>
</dbReference>
<dbReference type="Pfam" id="PF00010">
    <property type="entry name" value="HLH"/>
    <property type="match status" value="1"/>
</dbReference>
<dbReference type="Gene3D" id="4.10.280.10">
    <property type="entry name" value="Helix-loop-helix DNA-binding domain"/>
    <property type="match status" value="1"/>
</dbReference>
<dbReference type="EnsemblPlants" id="KEH31550">
    <property type="protein sequence ID" value="KEH31550"/>
    <property type="gene ID" value="MTR_4g098035"/>
</dbReference>
<dbReference type="InterPro" id="IPR054502">
    <property type="entry name" value="bHLH-TF_ACT-like_plant"/>
</dbReference>
<evidence type="ECO:0000313" key="10">
    <source>
        <dbReference type="EnsemblPlants" id="KEH31550"/>
    </source>
</evidence>
<evidence type="ECO:0000256" key="6">
    <source>
        <dbReference type="SAM" id="MobiDB-lite"/>
    </source>
</evidence>
<accession>A0A072V0A3</accession>
<dbReference type="OrthoDB" id="690068at2759"/>
<dbReference type="Proteomes" id="UP000265566">
    <property type="component" value="Chromosome 4"/>
</dbReference>
<dbReference type="PROSITE" id="PS50888">
    <property type="entry name" value="BHLH"/>
    <property type="match status" value="1"/>
</dbReference>
<feature type="domain" description="BHLH" evidence="7">
    <location>
        <begin position="168"/>
        <end position="217"/>
    </location>
</feature>
<reference evidence="9" key="5">
    <citation type="journal article" date="2018" name="Nat. Plants">
        <title>Whole-genome landscape of Medicago truncatula symbiotic genes.</title>
        <authorList>
            <person name="Pecrix Y."/>
            <person name="Gamas P."/>
            <person name="Carrere S."/>
        </authorList>
    </citation>
    <scope>NUCLEOTIDE SEQUENCE</scope>
    <source>
        <tissue evidence="9">Leaves</tissue>
    </source>
</reference>
<evidence type="ECO:0000259" key="7">
    <source>
        <dbReference type="PROSITE" id="PS50888"/>
    </source>
</evidence>
<dbReference type="Proteomes" id="UP000002051">
    <property type="component" value="Chromosome 4"/>
</dbReference>